<name>R4XDI4_TAPDE</name>
<dbReference type="EMBL" id="CAHR02000187">
    <property type="protein sequence ID" value="CCG83900.1"/>
    <property type="molecule type" value="Genomic_DNA"/>
</dbReference>
<comment type="caution">
    <text evidence="1">The sequence shown here is derived from an EMBL/GenBank/DDBJ whole genome shotgun (WGS) entry which is preliminary data.</text>
</comment>
<proteinExistence type="predicted"/>
<gene>
    <name evidence="1" type="ORF">TAPDE_004234</name>
</gene>
<dbReference type="AlphaFoldDB" id="R4XDI4"/>
<accession>R4XDI4</accession>
<evidence type="ECO:0000313" key="2">
    <source>
        <dbReference type="Proteomes" id="UP000013776"/>
    </source>
</evidence>
<organism evidence="1 2">
    <name type="scientific">Taphrina deformans (strain PYCC 5710 / ATCC 11124 / CBS 356.35 / IMI 108563 / JCM 9778 / NBRC 8474)</name>
    <name type="common">Peach leaf curl fungus</name>
    <name type="synonym">Lalaria deformans</name>
    <dbReference type="NCBI Taxonomy" id="1097556"/>
    <lineage>
        <taxon>Eukaryota</taxon>
        <taxon>Fungi</taxon>
        <taxon>Dikarya</taxon>
        <taxon>Ascomycota</taxon>
        <taxon>Taphrinomycotina</taxon>
        <taxon>Taphrinomycetes</taxon>
        <taxon>Taphrinales</taxon>
        <taxon>Taphrinaceae</taxon>
        <taxon>Taphrina</taxon>
    </lineage>
</organism>
<reference evidence="1 2" key="1">
    <citation type="journal article" date="2013" name="MBio">
        <title>Genome sequencing of the plant pathogen Taphrina deformans, the causal agent of peach leaf curl.</title>
        <authorList>
            <person name="Cisse O.H."/>
            <person name="Almeida J.M.G.C.F."/>
            <person name="Fonseca A."/>
            <person name="Kumar A.A."/>
            <person name="Salojaervi J."/>
            <person name="Overmyer K."/>
            <person name="Hauser P.M."/>
            <person name="Pagni M."/>
        </authorList>
    </citation>
    <scope>NUCLEOTIDE SEQUENCE [LARGE SCALE GENOMIC DNA]</scope>
    <source>
        <strain evidence="2">PYCC 5710 / ATCC 11124 / CBS 356.35 / IMI 108563 / JCM 9778 / NBRC 8474</strain>
    </source>
</reference>
<keyword evidence="2" id="KW-1185">Reference proteome</keyword>
<protein>
    <recommendedName>
        <fullName evidence="3">Velvet domain-containing protein</fullName>
    </recommendedName>
</protein>
<dbReference type="Proteomes" id="UP000013776">
    <property type="component" value="Unassembled WGS sequence"/>
</dbReference>
<dbReference type="OrthoDB" id="5399926at2759"/>
<evidence type="ECO:0000313" key="1">
    <source>
        <dbReference type="EMBL" id="CCG83900.1"/>
    </source>
</evidence>
<dbReference type="VEuPathDB" id="FungiDB:TAPDE_004234"/>
<sequence>MWISPGTNILAEDDLPYLRVDISLWDSSGTNQIKLSGGESLFKDAQGTLGIFFSFPGLQITRSGSWKLGITLVGTWSTNEFGASLSRPTDILSIKCDMPTLAVPEFSPLAVGAVQVKPEVAKLLTALKAQGAQV</sequence>
<evidence type="ECO:0008006" key="3">
    <source>
        <dbReference type="Google" id="ProtNLM"/>
    </source>
</evidence>